<sequence length="415" mass="48940">MKIGQFAKQNEISIDTVRHYMDLGLIAPEKKTGQYQFDEKCNKEMKDIIYLKDLGFTLQEIKTIFQYKRLGKLSALQNNQYYKKLFEEKFNEVEQKINEYQTIRGNLQTEISKLQASESQNNKQMGIHLSVLSLLECKECHTSLNIVSGDIQHNQILDGELQCRCEEQYLIKDGILFTSDTIKQTNQLEEQTKVIDDFSYFLSDYIKETDEQFIDNVFKSIDWIHNRIDFEKLENKTLLHLGTGIGMALRQIYESVPQSCIYIAVDHDIKRHQLLKSILETYNIRKKVLFICSDFLNIPIKNNSVDYLMDTGSSEYSLCNVKFLLPQIQHYVKQDSYLIGGYLYFNNFHTNSFIEEAYRKNFQLEQIKRNIKELDYETIADTSHIQHNRYPGKYEIKLFEGEETYNYLFIGKRLG</sequence>
<reference evidence="4 5" key="1">
    <citation type="submission" date="2023-08" db="EMBL/GenBank/DDBJ databases">
        <authorList>
            <person name="Park J.-S."/>
        </authorList>
    </citation>
    <scope>NUCLEOTIDE SEQUENCE [LARGE SCALE GENOMIC DNA]</scope>
    <source>
        <strain evidence="4 5">2205SS18-9</strain>
    </source>
</reference>
<dbReference type="Gene3D" id="3.40.50.150">
    <property type="entry name" value="Vaccinia Virus protein VP39"/>
    <property type="match status" value="1"/>
</dbReference>
<dbReference type="RefSeq" id="WP_305993849.1">
    <property type="nucleotide sequence ID" value="NZ_JAVAMP010000015.1"/>
</dbReference>
<dbReference type="SMART" id="SM00422">
    <property type="entry name" value="HTH_MERR"/>
    <property type="match status" value="1"/>
</dbReference>
<dbReference type="PROSITE" id="PS50937">
    <property type="entry name" value="HTH_MERR_2"/>
    <property type="match status" value="1"/>
</dbReference>
<keyword evidence="5" id="KW-1185">Reference proteome</keyword>
<dbReference type="InterPro" id="IPR029063">
    <property type="entry name" value="SAM-dependent_MTases_sf"/>
</dbReference>
<feature type="domain" description="HTH merR-type" evidence="3">
    <location>
        <begin position="1"/>
        <end position="67"/>
    </location>
</feature>
<dbReference type="SUPFAM" id="SSF53335">
    <property type="entry name" value="S-adenosyl-L-methionine-dependent methyltransferases"/>
    <property type="match status" value="1"/>
</dbReference>
<proteinExistence type="predicted"/>
<dbReference type="SUPFAM" id="SSF46955">
    <property type="entry name" value="Putative DNA-binding domain"/>
    <property type="match status" value="1"/>
</dbReference>
<evidence type="ECO:0000256" key="2">
    <source>
        <dbReference type="SAM" id="Coils"/>
    </source>
</evidence>
<evidence type="ECO:0000259" key="3">
    <source>
        <dbReference type="PROSITE" id="PS50937"/>
    </source>
</evidence>
<gene>
    <name evidence="4" type="ORF">Q5Y73_20825</name>
</gene>
<protein>
    <submittedName>
        <fullName evidence="4">MerR family transcriptional regulator</fullName>
    </submittedName>
</protein>
<dbReference type="PANTHER" id="PTHR30204:SF96">
    <property type="entry name" value="CHROMOSOME-ANCHORING PROTEIN RACA"/>
    <property type="match status" value="1"/>
</dbReference>
<organism evidence="4 5">
    <name type="scientific">Chengkuizengella axinellae</name>
    <dbReference type="NCBI Taxonomy" id="3064388"/>
    <lineage>
        <taxon>Bacteria</taxon>
        <taxon>Bacillati</taxon>
        <taxon>Bacillota</taxon>
        <taxon>Bacilli</taxon>
        <taxon>Bacillales</taxon>
        <taxon>Paenibacillaceae</taxon>
        <taxon>Chengkuizengella</taxon>
    </lineage>
</organism>
<dbReference type="InterPro" id="IPR000551">
    <property type="entry name" value="MerR-type_HTH_dom"/>
</dbReference>
<feature type="coiled-coil region" evidence="2">
    <location>
        <begin position="83"/>
        <end position="110"/>
    </location>
</feature>
<comment type="caution">
    <text evidence="4">The sequence shown here is derived from an EMBL/GenBank/DDBJ whole genome shotgun (WGS) entry which is preliminary data.</text>
</comment>
<keyword evidence="2" id="KW-0175">Coiled coil</keyword>
<keyword evidence="1" id="KW-0238">DNA-binding</keyword>
<dbReference type="EMBL" id="JAVAMP010000015">
    <property type="protein sequence ID" value="MDP5276543.1"/>
    <property type="molecule type" value="Genomic_DNA"/>
</dbReference>
<name>A0ABT9J4P2_9BACL</name>
<dbReference type="InterPro" id="IPR009061">
    <property type="entry name" value="DNA-bd_dom_put_sf"/>
</dbReference>
<dbReference type="PANTHER" id="PTHR30204">
    <property type="entry name" value="REDOX-CYCLING DRUG-SENSING TRANSCRIPTIONAL ACTIVATOR SOXR"/>
    <property type="match status" value="1"/>
</dbReference>
<dbReference type="Proteomes" id="UP001231941">
    <property type="component" value="Unassembled WGS sequence"/>
</dbReference>
<evidence type="ECO:0000313" key="5">
    <source>
        <dbReference type="Proteomes" id="UP001231941"/>
    </source>
</evidence>
<evidence type="ECO:0000256" key="1">
    <source>
        <dbReference type="ARBA" id="ARBA00023125"/>
    </source>
</evidence>
<dbReference type="Pfam" id="PF13411">
    <property type="entry name" value="MerR_1"/>
    <property type="match status" value="1"/>
</dbReference>
<dbReference type="Gene3D" id="1.10.1660.10">
    <property type="match status" value="1"/>
</dbReference>
<evidence type="ECO:0000313" key="4">
    <source>
        <dbReference type="EMBL" id="MDP5276543.1"/>
    </source>
</evidence>
<accession>A0ABT9J4P2</accession>
<dbReference type="InterPro" id="IPR047057">
    <property type="entry name" value="MerR_fam"/>
</dbReference>